<evidence type="ECO:0008006" key="5">
    <source>
        <dbReference type="Google" id="ProtNLM"/>
    </source>
</evidence>
<organism evidence="3 4">
    <name type="scientific">Molorchus minor</name>
    <dbReference type="NCBI Taxonomy" id="1323400"/>
    <lineage>
        <taxon>Eukaryota</taxon>
        <taxon>Metazoa</taxon>
        <taxon>Ecdysozoa</taxon>
        <taxon>Arthropoda</taxon>
        <taxon>Hexapoda</taxon>
        <taxon>Insecta</taxon>
        <taxon>Pterygota</taxon>
        <taxon>Neoptera</taxon>
        <taxon>Endopterygota</taxon>
        <taxon>Coleoptera</taxon>
        <taxon>Polyphaga</taxon>
        <taxon>Cucujiformia</taxon>
        <taxon>Chrysomeloidea</taxon>
        <taxon>Cerambycidae</taxon>
        <taxon>Lamiinae</taxon>
        <taxon>Monochamini</taxon>
        <taxon>Molorchus</taxon>
    </lineage>
</organism>
<feature type="compositionally biased region" description="Polar residues" evidence="2">
    <location>
        <begin position="290"/>
        <end position="312"/>
    </location>
</feature>
<feature type="region of interest" description="Disordered" evidence="2">
    <location>
        <begin position="249"/>
        <end position="312"/>
    </location>
</feature>
<dbReference type="EMBL" id="JAPWTJ010001554">
    <property type="protein sequence ID" value="KAJ8970927.1"/>
    <property type="molecule type" value="Genomic_DNA"/>
</dbReference>
<proteinExistence type="predicted"/>
<evidence type="ECO:0000256" key="2">
    <source>
        <dbReference type="SAM" id="MobiDB-lite"/>
    </source>
</evidence>
<feature type="region of interest" description="Disordered" evidence="2">
    <location>
        <begin position="75"/>
        <end position="113"/>
    </location>
</feature>
<keyword evidence="4" id="KW-1185">Reference proteome</keyword>
<feature type="coiled-coil region" evidence="1">
    <location>
        <begin position="34"/>
        <end position="61"/>
    </location>
</feature>
<sequence>MKGKMLKLYREEVNKEVQKVKSGKTEISYPQRTIEELRNNLFEAEQKIHLLETERDMLRVKEVQVQQNICASHESYKSVKNNEPKRGSTRNSTVSLRSTGQDTGHSASQNHGQIMRRTKSTTTIYSQLDKNPNDKLFTLPKSGVTEVEETITISRRTSTNGIPFSIGPNLEMEDEDEEMFNNKYLADLKDGRCTLPLSGRESNAIRFSELAWRNSLVPPHLKSSYPAETQFASPSHFKEDDIKSGNVDLDDSMCRLLPGEKPRQRKDFGTTSYKKPGPPTPSKNGGRLSLQGNEIQPLREQNNKTPKKVTTPSRIRALFMGRPSSTSLKENSENQCVTPRTKRLSIFRR</sequence>
<protein>
    <recommendedName>
        <fullName evidence="5">Shugoshin C-terminal domain-containing protein</fullName>
    </recommendedName>
</protein>
<feature type="compositionally biased region" description="Basic and acidic residues" evidence="2">
    <location>
        <begin position="75"/>
        <end position="86"/>
    </location>
</feature>
<dbReference type="Proteomes" id="UP001162164">
    <property type="component" value="Unassembled WGS sequence"/>
</dbReference>
<name>A0ABQ9J107_9CUCU</name>
<feature type="compositionally biased region" description="Polar residues" evidence="2">
    <location>
        <begin position="89"/>
        <end position="112"/>
    </location>
</feature>
<keyword evidence="1" id="KW-0175">Coiled coil</keyword>
<evidence type="ECO:0000313" key="3">
    <source>
        <dbReference type="EMBL" id="KAJ8970927.1"/>
    </source>
</evidence>
<feature type="compositionally biased region" description="Basic and acidic residues" evidence="2">
    <location>
        <begin position="258"/>
        <end position="268"/>
    </location>
</feature>
<feature type="region of interest" description="Disordered" evidence="2">
    <location>
        <begin position="225"/>
        <end position="244"/>
    </location>
</feature>
<gene>
    <name evidence="3" type="ORF">NQ317_017245</name>
</gene>
<accession>A0ABQ9J107</accession>
<reference evidence="3" key="1">
    <citation type="journal article" date="2023" name="Insect Mol. Biol.">
        <title>Genome sequencing provides insights into the evolution of gene families encoding plant cell wall-degrading enzymes in longhorned beetles.</title>
        <authorList>
            <person name="Shin N.R."/>
            <person name="Okamura Y."/>
            <person name="Kirsch R."/>
            <person name="Pauchet Y."/>
        </authorList>
    </citation>
    <scope>NUCLEOTIDE SEQUENCE</scope>
    <source>
        <strain evidence="3">MMC_N1</strain>
    </source>
</reference>
<comment type="caution">
    <text evidence="3">The sequence shown here is derived from an EMBL/GenBank/DDBJ whole genome shotgun (WGS) entry which is preliminary data.</text>
</comment>
<evidence type="ECO:0000256" key="1">
    <source>
        <dbReference type="SAM" id="Coils"/>
    </source>
</evidence>
<evidence type="ECO:0000313" key="4">
    <source>
        <dbReference type="Proteomes" id="UP001162164"/>
    </source>
</evidence>